<reference evidence="2 3" key="1">
    <citation type="submission" date="2023-11" db="EMBL/GenBank/DDBJ databases">
        <title>Dfirmibasis_genome.</title>
        <authorList>
            <person name="Edelbroek B."/>
            <person name="Kjellin J."/>
            <person name="Jerlstrom-Hultqvist J."/>
            <person name="Soderbom F."/>
        </authorList>
    </citation>
    <scope>NUCLEOTIDE SEQUENCE [LARGE SCALE GENOMIC DNA]</scope>
    <source>
        <strain evidence="2 3">TNS-C-14</strain>
    </source>
</reference>
<keyword evidence="1" id="KW-0732">Signal</keyword>
<evidence type="ECO:0000256" key="1">
    <source>
        <dbReference type="SAM" id="SignalP"/>
    </source>
</evidence>
<feature type="chain" id="PRO_5042901732" evidence="1">
    <location>
        <begin position="21"/>
        <end position="160"/>
    </location>
</feature>
<dbReference type="Gene3D" id="3.40.1260.10">
    <property type="entry name" value="DsrEFH-like"/>
    <property type="match status" value="1"/>
</dbReference>
<dbReference type="Proteomes" id="UP001344447">
    <property type="component" value="Unassembled WGS sequence"/>
</dbReference>
<dbReference type="EMBL" id="JAVFKY010000004">
    <property type="protein sequence ID" value="KAK5577099.1"/>
    <property type="molecule type" value="Genomic_DNA"/>
</dbReference>
<dbReference type="PANTHER" id="PTHR37691">
    <property type="entry name" value="BLR3518 PROTEIN"/>
    <property type="match status" value="1"/>
</dbReference>
<dbReference type="PANTHER" id="PTHR37691:SF1">
    <property type="entry name" value="BLR3518 PROTEIN"/>
    <property type="match status" value="1"/>
</dbReference>
<feature type="signal peptide" evidence="1">
    <location>
        <begin position="1"/>
        <end position="20"/>
    </location>
</feature>
<keyword evidence="3" id="KW-1185">Reference proteome</keyword>
<dbReference type="SUPFAM" id="SSF75169">
    <property type="entry name" value="DsrEFH-like"/>
    <property type="match status" value="1"/>
</dbReference>
<protein>
    <submittedName>
        <fullName evidence="2">Uncharacterized protein</fullName>
    </submittedName>
</protein>
<dbReference type="AlphaFoldDB" id="A0AAN7YMP0"/>
<comment type="caution">
    <text evidence="2">The sequence shown here is derived from an EMBL/GenBank/DDBJ whole genome shotgun (WGS) entry which is preliminary data.</text>
</comment>
<dbReference type="InterPro" id="IPR027396">
    <property type="entry name" value="DsrEFH-like"/>
</dbReference>
<evidence type="ECO:0000313" key="3">
    <source>
        <dbReference type="Proteomes" id="UP001344447"/>
    </source>
</evidence>
<proteinExistence type="predicted"/>
<organism evidence="2 3">
    <name type="scientific">Dictyostelium firmibasis</name>
    <dbReference type="NCBI Taxonomy" id="79012"/>
    <lineage>
        <taxon>Eukaryota</taxon>
        <taxon>Amoebozoa</taxon>
        <taxon>Evosea</taxon>
        <taxon>Eumycetozoa</taxon>
        <taxon>Dictyostelia</taxon>
        <taxon>Dictyosteliales</taxon>
        <taxon>Dictyosteliaceae</taxon>
        <taxon>Dictyostelium</taxon>
    </lineage>
</organism>
<evidence type="ECO:0000313" key="2">
    <source>
        <dbReference type="EMBL" id="KAK5577099.1"/>
    </source>
</evidence>
<gene>
    <name evidence="2" type="ORF">RB653_002037</name>
</gene>
<name>A0AAN7YMP0_9MYCE</name>
<sequence>MKSTILLLLLILGLIYVSKSASIINPTPINVNDDVKFEPAKPIHSLYKTMYILDTDDFGLINSTLINIYNAYRDPRLINRLEIILVAFGKGYNVYLNSNPEFQPMLTSLQDSGCVFVLCNNTINAYHLNLNNLFPGVNPVPSGNGEIILRLGDGWSSIHP</sequence>
<dbReference type="InterPro" id="IPR003787">
    <property type="entry name" value="Sulphur_relay_DsrE/F-like"/>
</dbReference>
<dbReference type="Pfam" id="PF02635">
    <property type="entry name" value="DsrE"/>
    <property type="match status" value="1"/>
</dbReference>
<accession>A0AAN7YMP0</accession>